<comment type="caution">
    <text evidence="12">The sequence shown here is derived from an EMBL/GenBank/DDBJ whole genome shotgun (WGS) entry which is preliminary data.</text>
</comment>
<reference evidence="12 13" key="1">
    <citation type="submission" date="2024-04" db="EMBL/GenBank/DDBJ databases">
        <title>Novel species of the genus Ideonella isolated from streams.</title>
        <authorList>
            <person name="Lu H."/>
        </authorList>
    </citation>
    <scope>NUCLEOTIDE SEQUENCE [LARGE SCALE GENOMIC DNA]</scope>
    <source>
        <strain evidence="12 13">BYS139W</strain>
    </source>
</reference>
<feature type="binding site" evidence="9">
    <location>
        <position position="148"/>
    </location>
    <ligand>
        <name>substrate</name>
    </ligand>
</feature>
<comment type="subunit">
    <text evidence="9">Homodimer.</text>
</comment>
<comment type="caution">
    <text evidence="9">Lacks conserved residue(s) required for the propagation of feature annotation.</text>
</comment>
<keyword evidence="5 9" id="KW-0067">ATP-binding</keyword>
<dbReference type="PANTHER" id="PTHR10584">
    <property type="entry name" value="SUGAR KINASE"/>
    <property type="match status" value="1"/>
</dbReference>
<feature type="binding site" evidence="9">
    <location>
        <position position="294"/>
    </location>
    <ligand>
        <name>K(+)</name>
        <dbReference type="ChEBI" id="CHEBI:29103"/>
    </ligand>
</feature>
<feature type="binding site" evidence="9">
    <location>
        <begin position="19"/>
        <end position="21"/>
    </location>
    <ligand>
        <name>substrate</name>
    </ligand>
</feature>
<comment type="activity regulation">
    <text evidence="9">Activated by a monovalent cation that binds near, but not in, the active site. The most likely occupant of the site in vivo is potassium. Ion binding induces a conformational change that may alter substrate affinity.</text>
</comment>
<feature type="binding site" evidence="9">
    <location>
        <begin position="263"/>
        <end position="264"/>
    </location>
    <ligand>
        <name>ATP</name>
        <dbReference type="ChEBI" id="CHEBI:30616"/>
    </ligand>
</feature>
<proteinExistence type="inferred from homology"/>
<dbReference type="HAMAP" id="MF_01987">
    <property type="entry name" value="Ribokinase"/>
    <property type="match status" value="1"/>
</dbReference>
<keyword evidence="9" id="KW-0963">Cytoplasm</keyword>
<keyword evidence="3 9" id="KW-0547">Nucleotide-binding</keyword>
<feature type="binding site" evidence="9">
    <location>
        <position position="288"/>
    </location>
    <ligand>
        <name>ATP</name>
        <dbReference type="ChEBI" id="CHEBI:30616"/>
    </ligand>
</feature>
<evidence type="ECO:0000256" key="3">
    <source>
        <dbReference type="ARBA" id="ARBA00022741"/>
    </source>
</evidence>
<accession>A0ABU9B854</accession>
<keyword evidence="8 9" id="KW-0119">Carbohydrate metabolism</keyword>
<evidence type="ECO:0000256" key="2">
    <source>
        <dbReference type="ARBA" id="ARBA00022723"/>
    </source>
</evidence>
<dbReference type="InterPro" id="IPR011877">
    <property type="entry name" value="Ribokinase"/>
</dbReference>
<feature type="binding site" evidence="9">
    <location>
        <position position="196"/>
    </location>
    <ligand>
        <name>ATP</name>
        <dbReference type="ChEBI" id="CHEBI:30616"/>
    </ligand>
</feature>
<feature type="binding site" evidence="9">
    <location>
        <position position="264"/>
    </location>
    <ligand>
        <name>substrate</name>
    </ligand>
</feature>
<organism evidence="12 13">
    <name type="scientific">Pseudaquabacterium rugosum</name>
    <dbReference type="NCBI Taxonomy" id="2984194"/>
    <lineage>
        <taxon>Bacteria</taxon>
        <taxon>Pseudomonadati</taxon>
        <taxon>Pseudomonadota</taxon>
        <taxon>Betaproteobacteria</taxon>
        <taxon>Burkholderiales</taxon>
        <taxon>Sphaerotilaceae</taxon>
        <taxon>Pseudaquabacterium</taxon>
    </lineage>
</organism>
<keyword evidence="4 9" id="KW-0418">Kinase</keyword>
<gene>
    <name evidence="9" type="primary">rbsK</name>
    <name evidence="12" type="ORF">AACH11_05100</name>
</gene>
<dbReference type="EMBL" id="JBBUTF010000004">
    <property type="protein sequence ID" value="MEK8025334.1"/>
    <property type="molecule type" value="Genomic_DNA"/>
</dbReference>
<protein>
    <recommendedName>
        <fullName evidence="9">Ribokinase</fullName>
        <shortName evidence="9">RK</shortName>
        <ecNumber evidence="9">2.7.1.15</ecNumber>
    </recommendedName>
</protein>
<comment type="cofactor">
    <cofactor evidence="9">
        <name>Mg(2+)</name>
        <dbReference type="ChEBI" id="CHEBI:18420"/>
    </cofactor>
    <text evidence="9">Requires a divalent cation, most likely magnesium in vivo, as an electrophilic catalyst to aid phosphoryl group transfer. It is the chelate of the metal and the nucleotide that is the actual substrate.</text>
</comment>
<evidence type="ECO:0000259" key="11">
    <source>
        <dbReference type="Pfam" id="PF00294"/>
    </source>
</evidence>
<dbReference type="Gene3D" id="3.40.1190.20">
    <property type="match status" value="1"/>
</dbReference>
<name>A0ABU9B854_9BURK</name>
<dbReference type="PANTHER" id="PTHR10584:SF166">
    <property type="entry name" value="RIBOKINASE"/>
    <property type="match status" value="1"/>
</dbReference>
<sequence>MSDHPAHAPTDVLVIASWNADLVCRVPRPLARGETLAAHAFEISSGGKGSNAAVAAARQGARTAVLARIGDDDFGRMALQLWTDEGIDHRLVEIAAGERSGIAQILVYDDGDNSIAVAAGAGLGLGAQQVQAAAGPLAACRVLLASNEVPAAATETAFAAARALPAASRPLTVLNPAPARALPDTLLAACDLLTPNESEVRVLAGLGEDAPVEQAAQRLLDRGCAAVVVTLGADGCLLLRPDRPPRHWAGHRVPAVVDTVGAGDTFNGALCAALARGQALEDALTLANAAASLSVQGRGALGGMPDRPTAERWLHSTSAA</sequence>
<dbReference type="EC" id="2.7.1.15" evidence="9"/>
<dbReference type="PRINTS" id="PR00990">
    <property type="entry name" value="RIBOKINASE"/>
</dbReference>
<dbReference type="GO" id="GO:0004747">
    <property type="term" value="F:ribokinase activity"/>
    <property type="evidence" value="ECO:0007669"/>
    <property type="project" value="UniProtKB-EC"/>
</dbReference>
<feature type="binding site" evidence="9">
    <location>
        <position position="299"/>
    </location>
    <ligand>
        <name>K(+)</name>
        <dbReference type="ChEBI" id="CHEBI:29103"/>
    </ligand>
</feature>
<evidence type="ECO:0000256" key="1">
    <source>
        <dbReference type="ARBA" id="ARBA00022679"/>
    </source>
</evidence>
<keyword evidence="2 9" id="KW-0479">Metal-binding</keyword>
<evidence type="ECO:0000313" key="12">
    <source>
        <dbReference type="EMBL" id="MEK8025334.1"/>
    </source>
</evidence>
<evidence type="ECO:0000256" key="5">
    <source>
        <dbReference type="ARBA" id="ARBA00022840"/>
    </source>
</evidence>
<evidence type="ECO:0000256" key="8">
    <source>
        <dbReference type="ARBA" id="ARBA00023277"/>
    </source>
</evidence>
<dbReference type="InterPro" id="IPR011611">
    <property type="entry name" value="PfkB_dom"/>
</dbReference>
<dbReference type="InterPro" id="IPR029056">
    <property type="entry name" value="Ribokinase-like"/>
</dbReference>
<feature type="region of interest" description="Disordered" evidence="10">
    <location>
        <begin position="298"/>
        <end position="320"/>
    </location>
</feature>
<dbReference type="Proteomes" id="UP001368500">
    <property type="component" value="Unassembled WGS sequence"/>
</dbReference>
<evidence type="ECO:0000256" key="9">
    <source>
        <dbReference type="HAMAP-Rule" id="MF_01987"/>
    </source>
</evidence>
<keyword evidence="1 9" id="KW-0808">Transferase</keyword>
<evidence type="ECO:0000256" key="4">
    <source>
        <dbReference type="ARBA" id="ARBA00022777"/>
    </source>
</evidence>
<dbReference type="RefSeq" id="WP_341373119.1">
    <property type="nucleotide sequence ID" value="NZ_JBBUTF010000004.1"/>
</dbReference>
<evidence type="ECO:0000313" key="13">
    <source>
        <dbReference type="Proteomes" id="UP001368500"/>
    </source>
</evidence>
<keyword evidence="6 9" id="KW-0460">Magnesium</keyword>
<comment type="pathway">
    <text evidence="9">Carbohydrate metabolism; D-ribose degradation; D-ribose 5-phosphate from beta-D-ribopyranose: step 2/2.</text>
</comment>
<evidence type="ECO:0000256" key="7">
    <source>
        <dbReference type="ARBA" id="ARBA00022958"/>
    </source>
</evidence>
<feature type="binding site" evidence="9">
    <location>
        <begin position="47"/>
        <end position="51"/>
    </location>
    <ligand>
        <name>substrate</name>
    </ligand>
</feature>
<evidence type="ECO:0000256" key="6">
    <source>
        <dbReference type="ARBA" id="ARBA00022842"/>
    </source>
</evidence>
<dbReference type="SUPFAM" id="SSF53613">
    <property type="entry name" value="Ribokinase-like"/>
    <property type="match status" value="1"/>
</dbReference>
<comment type="subcellular location">
    <subcellularLocation>
        <location evidence="9">Cytoplasm</location>
    </subcellularLocation>
</comment>
<dbReference type="Pfam" id="PF00294">
    <property type="entry name" value="PfkB"/>
    <property type="match status" value="1"/>
</dbReference>
<evidence type="ECO:0000256" key="10">
    <source>
        <dbReference type="SAM" id="MobiDB-lite"/>
    </source>
</evidence>
<comment type="function">
    <text evidence="9">Catalyzes the phosphorylation of ribose at O-5 in a reaction requiring ATP and magnesium. The resulting D-ribose-5-phosphate can then be used either for sythesis of nucleotides, histidine, and tryptophan, or as a component of the pentose phosphate pathway.</text>
</comment>
<feature type="binding site" evidence="9">
    <location>
        <position position="260"/>
    </location>
    <ligand>
        <name>K(+)</name>
        <dbReference type="ChEBI" id="CHEBI:29103"/>
    </ligand>
</feature>
<feature type="binding site" evidence="9">
    <location>
        <position position="297"/>
    </location>
    <ligand>
        <name>K(+)</name>
        <dbReference type="ChEBI" id="CHEBI:29103"/>
    </ligand>
</feature>
<dbReference type="CDD" id="cd01174">
    <property type="entry name" value="ribokinase"/>
    <property type="match status" value="1"/>
</dbReference>
<feature type="active site" description="Proton acceptor" evidence="9">
    <location>
        <position position="264"/>
    </location>
</feature>
<keyword evidence="13" id="KW-1185">Reference proteome</keyword>
<feature type="domain" description="Carbohydrate kinase PfkB" evidence="11">
    <location>
        <begin position="10"/>
        <end position="305"/>
    </location>
</feature>
<feature type="binding site" evidence="9">
    <location>
        <begin position="230"/>
        <end position="235"/>
    </location>
    <ligand>
        <name>ATP</name>
        <dbReference type="ChEBI" id="CHEBI:30616"/>
    </ligand>
</feature>
<comment type="catalytic activity">
    <reaction evidence="9">
        <text>D-ribose + ATP = D-ribose 5-phosphate + ADP + H(+)</text>
        <dbReference type="Rhea" id="RHEA:13697"/>
        <dbReference type="ChEBI" id="CHEBI:15378"/>
        <dbReference type="ChEBI" id="CHEBI:30616"/>
        <dbReference type="ChEBI" id="CHEBI:47013"/>
        <dbReference type="ChEBI" id="CHEBI:78346"/>
        <dbReference type="ChEBI" id="CHEBI:456216"/>
        <dbReference type="EC" id="2.7.1.15"/>
    </reaction>
</comment>
<comment type="similarity">
    <text evidence="9">Belongs to the carbohydrate kinase PfkB family. Ribokinase subfamily.</text>
</comment>
<keyword evidence="7 9" id="KW-0630">Potassium</keyword>
<feature type="binding site" evidence="9">
    <location>
        <position position="258"/>
    </location>
    <ligand>
        <name>K(+)</name>
        <dbReference type="ChEBI" id="CHEBI:29103"/>
    </ligand>
</feature>
<dbReference type="InterPro" id="IPR002139">
    <property type="entry name" value="Ribo/fructo_kinase"/>
</dbReference>